<sequence length="211" mass="23775">MSYQVQVLHEGYSRLIEDVFEANCTCTLITGPNNIIVDTMTPWDGNYILKKLEETGLTPDKINFVISTHGHSDHVGNNNLFLSARHIVGRCISYRNTYFDEPFSRGDEYVVDDDLRVLATPGHTLACVSVIVRTADGVVAIAGDLFEKYEDVYNEYVWLGAGSENPDLQRQSRARVIQLADYIIPGHGPRFKVTKEMKDTFKHIPNLPNTP</sequence>
<comment type="subcellular location">
    <subcellularLocation>
        <location evidence="1">Cytoplasm</location>
        <location evidence="1">Cytosol</location>
    </subcellularLocation>
</comment>
<reference evidence="8" key="1">
    <citation type="journal article" date="2014" name="PLoS ONE">
        <title>Transcriptome-Based Identification of ABC Transporters in the Western Tarnished Plant Bug Lygus hesperus.</title>
        <authorList>
            <person name="Hull J.J."/>
            <person name="Chaney K."/>
            <person name="Geib S.M."/>
            <person name="Fabrick J.A."/>
            <person name="Brent C.S."/>
            <person name="Walsh D."/>
            <person name="Lavine L.C."/>
        </authorList>
    </citation>
    <scope>NUCLEOTIDE SEQUENCE</scope>
</reference>
<evidence type="ECO:0000256" key="6">
    <source>
        <dbReference type="ARBA" id="ARBA00045869"/>
    </source>
</evidence>
<reference evidence="9" key="3">
    <citation type="submission" date="2014-09" db="EMBL/GenBank/DDBJ databases">
        <authorList>
            <person name="Magalhaes I.L.F."/>
            <person name="Oliveira U."/>
            <person name="Santos F.R."/>
            <person name="Vidigal T.H.D.A."/>
            <person name="Brescovit A.D."/>
            <person name="Santos A.J."/>
        </authorList>
    </citation>
    <scope>NUCLEOTIDE SEQUENCE</scope>
</reference>
<evidence type="ECO:0000259" key="7">
    <source>
        <dbReference type="SMART" id="SM00849"/>
    </source>
</evidence>
<evidence type="ECO:0000256" key="3">
    <source>
        <dbReference type="ARBA" id="ARBA00014856"/>
    </source>
</evidence>
<dbReference type="SUPFAM" id="SSF56281">
    <property type="entry name" value="Metallo-hydrolase/oxidoreductase"/>
    <property type="match status" value="1"/>
</dbReference>
<proteinExistence type="predicted"/>
<gene>
    <name evidence="8" type="primary">mblac1</name>
    <name evidence="10" type="synonym">mblac1_0</name>
    <name evidence="11" type="synonym">mblac1_1</name>
    <name evidence="8" type="ORF">CM83_81169</name>
    <name evidence="11" type="ORF">g.84645</name>
    <name evidence="10" type="ORF">g.84647</name>
</gene>
<dbReference type="GO" id="GO:0031123">
    <property type="term" value="P:RNA 3'-end processing"/>
    <property type="evidence" value="ECO:0007669"/>
    <property type="project" value="UniProtKB-ARBA"/>
</dbReference>
<evidence type="ECO:0000256" key="4">
    <source>
        <dbReference type="ARBA" id="ARBA00032988"/>
    </source>
</evidence>
<dbReference type="CDD" id="cd07711">
    <property type="entry name" value="MBLAC1-like_MBL-fold"/>
    <property type="match status" value="1"/>
</dbReference>
<dbReference type="InterPro" id="IPR001279">
    <property type="entry name" value="Metallo-B-lactamas"/>
</dbReference>
<comment type="function">
    <text evidence="6">Endoribonuclease that catalyzes the hydrolysis of histone-coding pre-mRNA 3'-end. Involved in histone pre-mRNA processing during the S-phase of the cell cycle, which is required for entering/progressing through S-phase. Cleaves histone pre-mRNA at a major and a minor cleavage site after the 5'-ACCCA-3' and the 5'-ACCCACA-3' sequence, respectively, and located downstream of the stem-loop. May require the presence of the HDE element located at the histone pre-RNA 3'-end to avoid non-specific cleavage.</text>
</comment>
<dbReference type="PANTHER" id="PTHR23200">
    <property type="entry name" value="METALLO-BETA-LACTAMASE DOMAIN-CONTAINING PROTEIN 1"/>
    <property type="match status" value="1"/>
</dbReference>
<evidence type="ECO:0000313" key="10">
    <source>
        <dbReference type="EMBL" id="JAQ04870.1"/>
    </source>
</evidence>
<protein>
    <recommendedName>
        <fullName evidence="3">Metallo-beta-lactamase domain-containing protein 1</fullName>
    </recommendedName>
    <alternativeName>
        <fullName evidence="4">Endoribonuclease MBLAC1</fullName>
    </alternativeName>
</protein>
<dbReference type="Gene3D" id="3.60.15.10">
    <property type="entry name" value="Ribonuclease Z/Hydroxyacylglutathione hydrolase-like"/>
    <property type="match status" value="1"/>
</dbReference>
<comment type="subunit">
    <text evidence="2">Homodimer.</text>
</comment>
<dbReference type="EMBL" id="GBRD01007174">
    <property type="protein sequence ID" value="JAG58647.1"/>
    <property type="molecule type" value="Transcribed_RNA"/>
</dbReference>
<dbReference type="SMART" id="SM00849">
    <property type="entry name" value="Lactamase_B"/>
    <property type="match status" value="1"/>
</dbReference>
<dbReference type="InterPro" id="IPR036866">
    <property type="entry name" value="RibonucZ/Hydroxyglut_hydro"/>
</dbReference>
<dbReference type="Pfam" id="PF00753">
    <property type="entry name" value="Lactamase_B"/>
    <property type="match status" value="1"/>
</dbReference>
<name>A0A0A9Y4M9_LYGHE</name>
<evidence type="ECO:0000313" key="8">
    <source>
        <dbReference type="EMBL" id="JAG28017.1"/>
    </source>
</evidence>
<dbReference type="EMBL" id="GBHO01015587">
    <property type="protein sequence ID" value="JAG28017.1"/>
    <property type="molecule type" value="Transcribed_RNA"/>
</dbReference>
<dbReference type="InterPro" id="IPR039344">
    <property type="entry name" value="MBLAC1"/>
</dbReference>
<dbReference type="PANTHER" id="PTHR23200:SF48">
    <property type="entry name" value="METALLO-BETA-LACTAMASE DOMAIN-CONTAINING PROTEIN 1"/>
    <property type="match status" value="1"/>
</dbReference>
<evidence type="ECO:0000256" key="5">
    <source>
        <dbReference type="ARBA" id="ARBA00044690"/>
    </source>
</evidence>
<dbReference type="EMBL" id="GDHC01005092">
    <property type="protein sequence ID" value="JAQ13537.1"/>
    <property type="molecule type" value="Transcribed_RNA"/>
</dbReference>
<evidence type="ECO:0000256" key="2">
    <source>
        <dbReference type="ARBA" id="ARBA00011738"/>
    </source>
</evidence>
<evidence type="ECO:0000313" key="9">
    <source>
        <dbReference type="EMBL" id="JAG58647.1"/>
    </source>
</evidence>
<feature type="domain" description="Metallo-beta-lactamase" evidence="7">
    <location>
        <begin position="23"/>
        <end position="187"/>
    </location>
</feature>
<reference evidence="10" key="4">
    <citation type="journal article" date="2016" name="Gigascience">
        <title>De novo construction of an expanded transcriptome assembly for the western tarnished plant bug, Lygus hesperus.</title>
        <authorList>
            <person name="Tassone E.E."/>
            <person name="Geib S.M."/>
            <person name="Hall B."/>
            <person name="Fabrick J.A."/>
            <person name="Brent C.S."/>
            <person name="Hull J.J."/>
        </authorList>
    </citation>
    <scope>NUCLEOTIDE SEQUENCE</scope>
</reference>
<accession>A0A0A9Y4M9</accession>
<dbReference type="EMBL" id="GDHC01013759">
    <property type="protein sequence ID" value="JAQ04870.1"/>
    <property type="molecule type" value="Transcribed_RNA"/>
</dbReference>
<dbReference type="GO" id="GO:0005829">
    <property type="term" value="C:cytosol"/>
    <property type="evidence" value="ECO:0007669"/>
    <property type="project" value="UniProtKB-SubCell"/>
</dbReference>
<organism evidence="8">
    <name type="scientific">Lygus hesperus</name>
    <name type="common">Western plant bug</name>
    <dbReference type="NCBI Taxonomy" id="30085"/>
    <lineage>
        <taxon>Eukaryota</taxon>
        <taxon>Metazoa</taxon>
        <taxon>Ecdysozoa</taxon>
        <taxon>Arthropoda</taxon>
        <taxon>Hexapoda</taxon>
        <taxon>Insecta</taxon>
        <taxon>Pterygota</taxon>
        <taxon>Neoptera</taxon>
        <taxon>Paraneoptera</taxon>
        <taxon>Hemiptera</taxon>
        <taxon>Heteroptera</taxon>
        <taxon>Panheteroptera</taxon>
        <taxon>Cimicomorpha</taxon>
        <taxon>Miridae</taxon>
        <taxon>Mirini</taxon>
        <taxon>Lygus</taxon>
    </lineage>
</organism>
<dbReference type="AlphaFoldDB" id="A0A0A9Y4M9"/>
<evidence type="ECO:0000313" key="11">
    <source>
        <dbReference type="EMBL" id="JAQ13537.1"/>
    </source>
</evidence>
<comment type="catalytic activity">
    <reaction evidence="5">
        <text>a ribonucleotidyl-ribonucleotide-RNA + H2O = a 3'-end ribonucleotide-RNA + a 5'-end 5'-phospho-ribonucleoside-RNA + H(+)</text>
        <dbReference type="Rhea" id="RHEA:68096"/>
        <dbReference type="Rhea" id="RHEA-COMP:15179"/>
        <dbReference type="Rhea" id="RHEA-COMP:17355"/>
        <dbReference type="Rhea" id="RHEA-COMP:17428"/>
        <dbReference type="ChEBI" id="CHEBI:15377"/>
        <dbReference type="ChEBI" id="CHEBI:15378"/>
        <dbReference type="ChEBI" id="CHEBI:74896"/>
        <dbReference type="ChEBI" id="CHEBI:138282"/>
        <dbReference type="ChEBI" id="CHEBI:173118"/>
    </reaction>
    <physiologicalReaction direction="left-to-right" evidence="5">
        <dbReference type="Rhea" id="RHEA:68097"/>
    </physiologicalReaction>
</comment>
<evidence type="ECO:0000256" key="1">
    <source>
        <dbReference type="ARBA" id="ARBA00004514"/>
    </source>
</evidence>
<reference evidence="8" key="2">
    <citation type="submission" date="2014-07" db="EMBL/GenBank/DDBJ databases">
        <authorList>
            <person name="Hull J."/>
        </authorList>
    </citation>
    <scope>NUCLEOTIDE SEQUENCE</scope>
</reference>